<dbReference type="AlphaFoldDB" id="A0AAW1GX36"/>
<feature type="domain" description="LOB" evidence="2">
    <location>
        <begin position="9"/>
        <end position="110"/>
    </location>
</feature>
<dbReference type="InterPro" id="IPR004883">
    <property type="entry name" value="LOB"/>
</dbReference>
<dbReference type="PROSITE" id="PS50891">
    <property type="entry name" value="LOB"/>
    <property type="match status" value="1"/>
</dbReference>
<sequence length="289" mass="32724">MTLKGGTSQACAACKYQRRKCTPECPLAPYFPPDQPKMFQNVHKLFGVKKIQKLLAVLHPSHQNEAMSSIIYEANVRDRFPVTGSLGVIHRLQNEIRKFEEELYAVHSMLAAYRQQQIPSDVPLLAEIDSASQLQLGMAPPSKEDEPAFCLHDPPVSEEHNSENVIPVTQDYSFSGSNSPYNSNYLDTKVLLNSMWIQNPGNTDKNNSENDHAVPIQSQLIMSQEPGTEQEDFQKYEEMRHYFDTIDDRQSYITTSLDYDEMDATQCHEQVAENELKNAAACFSLTSVN</sequence>
<dbReference type="PANTHER" id="PTHR31301">
    <property type="entry name" value="LOB DOMAIN-CONTAINING PROTEIN 4-RELATED"/>
    <property type="match status" value="1"/>
</dbReference>
<keyword evidence="4" id="KW-1185">Reference proteome</keyword>
<organism evidence="3 4">
    <name type="scientific">Saponaria officinalis</name>
    <name type="common">Common soapwort</name>
    <name type="synonym">Lychnis saponaria</name>
    <dbReference type="NCBI Taxonomy" id="3572"/>
    <lineage>
        <taxon>Eukaryota</taxon>
        <taxon>Viridiplantae</taxon>
        <taxon>Streptophyta</taxon>
        <taxon>Embryophyta</taxon>
        <taxon>Tracheophyta</taxon>
        <taxon>Spermatophyta</taxon>
        <taxon>Magnoliopsida</taxon>
        <taxon>eudicotyledons</taxon>
        <taxon>Gunneridae</taxon>
        <taxon>Pentapetalae</taxon>
        <taxon>Caryophyllales</taxon>
        <taxon>Caryophyllaceae</taxon>
        <taxon>Caryophylleae</taxon>
        <taxon>Saponaria</taxon>
    </lineage>
</organism>
<reference evidence="3" key="1">
    <citation type="submission" date="2024-03" db="EMBL/GenBank/DDBJ databases">
        <title>WGS assembly of Saponaria officinalis var. Norfolk2.</title>
        <authorList>
            <person name="Jenkins J."/>
            <person name="Shu S."/>
            <person name="Grimwood J."/>
            <person name="Barry K."/>
            <person name="Goodstein D."/>
            <person name="Schmutz J."/>
            <person name="Leebens-Mack J."/>
            <person name="Osbourn A."/>
        </authorList>
    </citation>
    <scope>NUCLEOTIDE SEQUENCE [LARGE SCALE GENOMIC DNA]</scope>
    <source>
        <strain evidence="3">JIC</strain>
    </source>
</reference>
<name>A0AAW1GX36_SAPOF</name>
<evidence type="ECO:0000313" key="4">
    <source>
        <dbReference type="Proteomes" id="UP001443914"/>
    </source>
</evidence>
<evidence type="ECO:0000256" key="1">
    <source>
        <dbReference type="ARBA" id="ARBA00005474"/>
    </source>
</evidence>
<evidence type="ECO:0000313" key="3">
    <source>
        <dbReference type="EMBL" id="KAK9669311.1"/>
    </source>
</evidence>
<proteinExistence type="inferred from homology"/>
<dbReference type="PANTHER" id="PTHR31301:SF21">
    <property type="entry name" value="LOB DOMAIN-CONTAINING PROTEIN 27-RELATED"/>
    <property type="match status" value="1"/>
</dbReference>
<dbReference type="Proteomes" id="UP001443914">
    <property type="component" value="Unassembled WGS sequence"/>
</dbReference>
<comment type="caution">
    <text evidence="3">The sequence shown here is derived from an EMBL/GenBank/DDBJ whole genome shotgun (WGS) entry which is preliminary data.</text>
</comment>
<protein>
    <recommendedName>
        <fullName evidence="2">LOB domain-containing protein</fullName>
    </recommendedName>
</protein>
<accession>A0AAW1GX36</accession>
<dbReference type="EMBL" id="JBDFQZ010000013">
    <property type="protein sequence ID" value="KAK9669311.1"/>
    <property type="molecule type" value="Genomic_DNA"/>
</dbReference>
<dbReference type="Pfam" id="PF03195">
    <property type="entry name" value="LOB"/>
    <property type="match status" value="1"/>
</dbReference>
<gene>
    <name evidence="3" type="ORF">RND81_13G122800</name>
</gene>
<comment type="similarity">
    <text evidence="1">Belongs to the LOB domain-containing protein family.</text>
</comment>
<evidence type="ECO:0000259" key="2">
    <source>
        <dbReference type="PROSITE" id="PS50891"/>
    </source>
</evidence>